<dbReference type="InterPro" id="IPR001229">
    <property type="entry name" value="Jacalin-like_lectin_dom"/>
</dbReference>
<dbReference type="InterPro" id="IPR036716">
    <property type="entry name" value="Pest_crys_N_sf"/>
</dbReference>
<feature type="region of interest" description="Disordered" evidence="1">
    <location>
        <begin position="213"/>
        <end position="236"/>
    </location>
</feature>
<feature type="domain" description="Pesticidal crystal protein" evidence="3">
    <location>
        <begin position="44"/>
        <end position="207"/>
    </location>
</feature>
<dbReference type="GO" id="GO:0001907">
    <property type="term" value="P:symbiont-mediated killing of host cell"/>
    <property type="evidence" value="ECO:0007669"/>
    <property type="project" value="InterPro"/>
</dbReference>
<dbReference type="OrthoDB" id="4866405at2759"/>
<reference evidence="4 5" key="1">
    <citation type="journal article" date="2016" name="Genome Biol. Evol.">
        <title>Divergent and convergent evolution of fungal pathogenicity.</title>
        <authorList>
            <person name="Shang Y."/>
            <person name="Xiao G."/>
            <person name="Zheng P."/>
            <person name="Cen K."/>
            <person name="Zhan S."/>
            <person name="Wang C."/>
        </authorList>
    </citation>
    <scope>NUCLEOTIDE SEQUENCE [LARGE SCALE GENOMIC DNA]</scope>
    <source>
        <strain evidence="4 5">RCEF 3172</strain>
    </source>
</reference>
<dbReference type="Gene3D" id="2.100.10.30">
    <property type="entry name" value="Jacalin-like lectin domain"/>
    <property type="match status" value="1"/>
</dbReference>
<dbReference type="AlphaFoldDB" id="A0A167A3A1"/>
<accession>A0A167A3A1</accession>
<evidence type="ECO:0000313" key="4">
    <source>
        <dbReference type="EMBL" id="OAA38507.1"/>
    </source>
</evidence>
<dbReference type="EMBL" id="AZHA01000026">
    <property type="protein sequence ID" value="OAA38507.1"/>
    <property type="molecule type" value="Genomic_DNA"/>
</dbReference>
<organism evidence="4 5">
    <name type="scientific">Beauveria brongniartii RCEF 3172</name>
    <dbReference type="NCBI Taxonomy" id="1081107"/>
    <lineage>
        <taxon>Eukaryota</taxon>
        <taxon>Fungi</taxon>
        <taxon>Dikarya</taxon>
        <taxon>Ascomycota</taxon>
        <taxon>Pezizomycotina</taxon>
        <taxon>Sordariomycetes</taxon>
        <taxon>Hypocreomycetidae</taxon>
        <taxon>Hypocreales</taxon>
        <taxon>Cordycipitaceae</taxon>
        <taxon>Beauveria</taxon>
        <taxon>Beauveria brongniartii</taxon>
    </lineage>
</organism>
<sequence length="513" mass="56199">MGINVNAAIKYAQAALIAARGGVVIDASDANGIYSYIFSIFAISAGLIPEVGPLLAAFTSLLGAVLFPSKKDPNALWNSLRKQIETLIGAKIQESQIKILQKKVEGFAANMKAFTRVYYDYEKITDAKEKAKQAETLRTHHTAFLAVLTAGIPEFQVEDYAVAALPLFTQAASMHLTLLSDGIKHGEAWGWTKNYIKDNLQAEFDEHTVPSPKRIRAPYCRAKPSQREPSQREPSQREALKEAIATGEAAGWDAELLDTWRDALAFQSNATAPGNATAGPGATLTYPAYVKKYYEKGRKLVKPYKTIESQMGFKEALHALALSDYDTTMIKNVLTPAEFWPYMAGKKMPESALLALDREIFSGPYGRYTKGATWDAKKQPPVTERGKNITAVKVRHYQDVDSLQVQYGGHWGHLFGDGKGGVESQANLAFDEYIEAINVTYGEKLGQLTFFSNKNKKHGGYGAAEHAHTKSTVKHPGFGLTSMVITNWEAHPPTGCEGVIFGFRPLLGAGPDS</sequence>
<dbReference type="InterPro" id="IPR036404">
    <property type="entry name" value="Jacalin-like_lectin_dom_sf"/>
</dbReference>
<dbReference type="SUPFAM" id="SSF56849">
    <property type="entry name" value="delta-Endotoxin (insectocide), N-terminal domain"/>
    <property type="match status" value="1"/>
</dbReference>
<dbReference type="PANTHER" id="PTHR37003">
    <property type="entry name" value="ENDOTOXIN_N DOMAIN-CONTAINING PROTEIN-RELATED"/>
    <property type="match status" value="1"/>
</dbReference>
<evidence type="ECO:0000259" key="2">
    <source>
        <dbReference type="Pfam" id="PF01419"/>
    </source>
</evidence>
<name>A0A167A3A1_9HYPO</name>
<gene>
    <name evidence="4" type="ORF">BBO_07145</name>
</gene>
<keyword evidence="5" id="KW-1185">Reference proteome</keyword>
<feature type="domain" description="Jacalin-type lectin" evidence="2">
    <location>
        <begin position="363"/>
        <end position="473"/>
    </location>
</feature>
<evidence type="ECO:0000259" key="3">
    <source>
        <dbReference type="Pfam" id="PF03945"/>
    </source>
</evidence>
<dbReference type="InterPro" id="IPR005639">
    <property type="entry name" value="Pest_crys_dom_I"/>
</dbReference>
<evidence type="ECO:0000256" key="1">
    <source>
        <dbReference type="SAM" id="MobiDB-lite"/>
    </source>
</evidence>
<dbReference type="Proteomes" id="UP000076863">
    <property type="component" value="Unassembled WGS sequence"/>
</dbReference>
<protein>
    <submittedName>
        <fullName evidence="4">Delta endotoxin</fullName>
    </submittedName>
</protein>
<dbReference type="Gene3D" id="1.20.190.10">
    <property type="entry name" value="Pesticidal crystal protein, N-terminal domain"/>
    <property type="match status" value="2"/>
</dbReference>
<evidence type="ECO:0000313" key="5">
    <source>
        <dbReference type="Proteomes" id="UP000076863"/>
    </source>
</evidence>
<proteinExistence type="predicted"/>
<dbReference type="PANTHER" id="PTHR37003:SF2">
    <property type="entry name" value="PESTICIDAL CRYSTAL PROTEIN N-TERMINAL DOMAIN-CONTAINING PROTEIN"/>
    <property type="match status" value="1"/>
</dbReference>
<comment type="caution">
    <text evidence="4">The sequence shown here is derived from an EMBL/GenBank/DDBJ whole genome shotgun (WGS) entry which is preliminary data.</text>
</comment>
<feature type="compositionally biased region" description="Basic and acidic residues" evidence="1">
    <location>
        <begin position="225"/>
        <end position="236"/>
    </location>
</feature>
<dbReference type="GO" id="GO:0090729">
    <property type="term" value="F:toxin activity"/>
    <property type="evidence" value="ECO:0007669"/>
    <property type="project" value="InterPro"/>
</dbReference>
<dbReference type="InterPro" id="IPR038979">
    <property type="entry name" value="Pest_crys"/>
</dbReference>
<dbReference type="SUPFAM" id="SSF51101">
    <property type="entry name" value="Mannose-binding lectins"/>
    <property type="match status" value="1"/>
</dbReference>
<dbReference type="Pfam" id="PF03945">
    <property type="entry name" value="Endotoxin_N"/>
    <property type="match status" value="1"/>
</dbReference>
<dbReference type="Pfam" id="PF01419">
    <property type="entry name" value="Jacalin"/>
    <property type="match status" value="1"/>
</dbReference>